<dbReference type="InterPro" id="IPR004114">
    <property type="entry name" value="THUMP_dom"/>
</dbReference>
<reference evidence="3" key="1">
    <citation type="submission" date="2018-08" db="EMBL/GenBank/DDBJ databases">
        <authorList>
            <person name="Cornetti L."/>
        </authorList>
    </citation>
    <scope>NUCLEOTIDE SEQUENCE</scope>
    <source>
        <strain evidence="3">CH-H-2</strain>
    </source>
</reference>
<keyword evidence="1" id="KW-0694">RNA-binding</keyword>
<name>A0A4Y7NJG6_9CRUS</name>
<dbReference type="AlphaFoldDB" id="A0A4Y7NJG6"/>
<proteinExistence type="evidence at transcript level"/>
<dbReference type="Gene3D" id="3.30.2300.10">
    <property type="entry name" value="THUMP superfamily"/>
    <property type="match status" value="1"/>
</dbReference>
<protein>
    <submittedName>
        <fullName evidence="3">EOG090X0GPG</fullName>
    </submittedName>
</protein>
<dbReference type="GO" id="GO:0003723">
    <property type="term" value="F:RNA binding"/>
    <property type="evidence" value="ECO:0007669"/>
    <property type="project" value="UniProtKB-UniRule"/>
</dbReference>
<dbReference type="PANTHER" id="PTHR13452:SF10">
    <property type="entry name" value="THUMP DOMAIN-CONTAINING PROTEIN 1"/>
    <property type="match status" value="1"/>
</dbReference>
<organism evidence="3">
    <name type="scientific">Megafenestra aurita</name>
    <dbReference type="NCBI Taxonomy" id="2291010"/>
    <lineage>
        <taxon>Eukaryota</taxon>
        <taxon>Metazoa</taxon>
        <taxon>Ecdysozoa</taxon>
        <taxon>Arthropoda</taxon>
        <taxon>Crustacea</taxon>
        <taxon>Branchiopoda</taxon>
        <taxon>Diplostraca</taxon>
        <taxon>Cladocera</taxon>
        <taxon>Anomopoda</taxon>
        <taxon>Daphniidae</taxon>
        <taxon>Megafenestra</taxon>
    </lineage>
</organism>
<feature type="domain" description="THUMP" evidence="2">
    <location>
        <begin position="133"/>
        <end position="236"/>
    </location>
</feature>
<evidence type="ECO:0000259" key="2">
    <source>
        <dbReference type="PROSITE" id="PS51165"/>
    </source>
</evidence>
<evidence type="ECO:0000256" key="1">
    <source>
        <dbReference type="PROSITE-ProRule" id="PRU00529"/>
    </source>
</evidence>
<dbReference type="CDD" id="cd11717">
    <property type="entry name" value="THUMP_THUMPD1_like"/>
    <property type="match status" value="1"/>
</dbReference>
<evidence type="ECO:0000313" key="3">
    <source>
        <dbReference type="EMBL" id="SVE92734.1"/>
    </source>
</evidence>
<dbReference type="InterPro" id="IPR040183">
    <property type="entry name" value="THUMPD1-like"/>
</dbReference>
<dbReference type="Pfam" id="PF02926">
    <property type="entry name" value="THUMP"/>
    <property type="match status" value="1"/>
</dbReference>
<dbReference type="PROSITE" id="PS51165">
    <property type="entry name" value="THUMP"/>
    <property type="match status" value="1"/>
</dbReference>
<dbReference type="SUPFAM" id="SSF143437">
    <property type="entry name" value="THUMP domain-like"/>
    <property type="match status" value="1"/>
</dbReference>
<gene>
    <name evidence="3" type="primary">EOG090X0GPG</name>
</gene>
<dbReference type="EMBL" id="LR023115">
    <property type="protein sequence ID" value="SVE92734.1"/>
    <property type="molecule type" value="mRNA"/>
</dbReference>
<dbReference type="PANTHER" id="PTHR13452">
    <property type="entry name" value="THUMP DOMAIN CONTAINING PROTEIN 1-RELATED"/>
    <property type="match status" value="1"/>
</dbReference>
<dbReference type="GO" id="GO:0006400">
    <property type="term" value="P:tRNA modification"/>
    <property type="evidence" value="ECO:0007669"/>
    <property type="project" value="InterPro"/>
</dbReference>
<dbReference type="SMART" id="SM00981">
    <property type="entry name" value="THUMP"/>
    <property type="match status" value="1"/>
</dbReference>
<accession>A0A4Y7NJG6</accession>
<sequence length="258" mass="28871">MSATGNKRKLRDKAFYIKSAKQARRSAGELGPGIKGFLCTSNREKDSVREAYNLLNEHADILYPADKPEEAEDKKDLEIEDELSKEVETLKQKHAAPVSERRFQSVVTGVKGCIFIRSTVEDPSTLVDAIITDIEKKQQQTTKFLLRMLPIHATCKSVLADILKAAESIIDKMANFKSFSLLVKVRNHSLKRDEIIGPLADLVKLKFPDIKVDLDNPETSVVVEVLRGVCCLGIVNDYSGRAKYNLIEIAQKLAQKTE</sequence>